<sequence>MRPTNQIFLSTSSLSLLPHTRRSSLPPTLSSSSPHAGALPPSPSLAVGAGASCPPPPSRLGSAPPLRGSELRRPRSDGELPSPPPAARWRSSAPGCRATEARARAPLPFLSCTQRPVSCGRGVGSSSAACSSSLLPW</sequence>
<name>A0A8T0SIF6_PANVG</name>
<evidence type="ECO:0000313" key="3">
    <source>
        <dbReference type="Proteomes" id="UP000823388"/>
    </source>
</evidence>
<evidence type="ECO:0000256" key="1">
    <source>
        <dbReference type="SAM" id="MobiDB-lite"/>
    </source>
</evidence>
<feature type="compositionally biased region" description="Low complexity" evidence="1">
    <location>
        <begin position="9"/>
        <end position="33"/>
    </location>
</feature>
<feature type="compositionally biased region" description="Basic and acidic residues" evidence="1">
    <location>
        <begin position="69"/>
        <end position="78"/>
    </location>
</feature>
<accession>A0A8T0SIF6</accession>
<comment type="caution">
    <text evidence="2">The sequence shown here is derived from an EMBL/GenBank/DDBJ whole genome shotgun (WGS) entry which is preliminary data.</text>
</comment>
<reference evidence="2" key="1">
    <citation type="submission" date="2020-05" db="EMBL/GenBank/DDBJ databases">
        <title>WGS assembly of Panicum virgatum.</title>
        <authorList>
            <person name="Lovell J.T."/>
            <person name="Jenkins J."/>
            <person name="Shu S."/>
            <person name="Juenger T.E."/>
            <person name="Schmutz J."/>
        </authorList>
    </citation>
    <scope>NUCLEOTIDE SEQUENCE</scope>
    <source>
        <strain evidence="2">AP13</strain>
    </source>
</reference>
<protein>
    <submittedName>
        <fullName evidence="2">Uncharacterized protein</fullName>
    </submittedName>
</protein>
<evidence type="ECO:0000313" key="2">
    <source>
        <dbReference type="EMBL" id="KAG2597114.1"/>
    </source>
</evidence>
<keyword evidence="3" id="KW-1185">Reference proteome</keyword>
<dbReference type="Proteomes" id="UP000823388">
    <property type="component" value="Chromosome 5K"/>
</dbReference>
<gene>
    <name evidence="2" type="ORF">PVAP13_5KG190407</name>
</gene>
<proteinExistence type="predicted"/>
<dbReference type="EMBL" id="CM029045">
    <property type="protein sequence ID" value="KAG2597114.1"/>
    <property type="molecule type" value="Genomic_DNA"/>
</dbReference>
<feature type="region of interest" description="Disordered" evidence="1">
    <location>
        <begin position="1"/>
        <end position="97"/>
    </location>
</feature>
<organism evidence="2 3">
    <name type="scientific">Panicum virgatum</name>
    <name type="common">Blackwell switchgrass</name>
    <dbReference type="NCBI Taxonomy" id="38727"/>
    <lineage>
        <taxon>Eukaryota</taxon>
        <taxon>Viridiplantae</taxon>
        <taxon>Streptophyta</taxon>
        <taxon>Embryophyta</taxon>
        <taxon>Tracheophyta</taxon>
        <taxon>Spermatophyta</taxon>
        <taxon>Magnoliopsida</taxon>
        <taxon>Liliopsida</taxon>
        <taxon>Poales</taxon>
        <taxon>Poaceae</taxon>
        <taxon>PACMAD clade</taxon>
        <taxon>Panicoideae</taxon>
        <taxon>Panicodae</taxon>
        <taxon>Paniceae</taxon>
        <taxon>Panicinae</taxon>
        <taxon>Panicum</taxon>
        <taxon>Panicum sect. Hiantes</taxon>
    </lineage>
</organism>
<dbReference type="AlphaFoldDB" id="A0A8T0SIF6"/>